<reference evidence="2 3" key="1">
    <citation type="journal article" date="2023" name="Front. Microbiol.">
        <title>Genomic analyses of Burkholderia respiratory isolates indicates two evolutionarily distinct B. anthina clades.</title>
        <authorList>
            <person name="Pham A."/>
            <person name="Volmer J.G."/>
            <person name="Chambers D.C."/>
            <person name="Smith D.J."/>
            <person name="Reid D.W."/>
            <person name="Burr L."/>
            <person name="Wells T.J."/>
        </authorList>
    </citation>
    <scope>NUCLEOTIDE SEQUENCE [LARGE SCALE GENOMIC DNA]</scope>
    <source>
        <strain evidence="2 3">BCCIQ07A</strain>
    </source>
</reference>
<accession>A0ABU5WMC0</accession>
<keyword evidence="3" id="KW-1185">Reference proteome</keyword>
<organism evidence="2 3">
    <name type="scientific">Burkholderia anthinoferrum</name>
    <dbReference type="NCBI Taxonomy" id="3090833"/>
    <lineage>
        <taxon>Bacteria</taxon>
        <taxon>Pseudomonadati</taxon>
        <taxon>Pseudomonadota</taxon>
        <taxon>Betaproteobacteria</taxon>
        <taxon>Burkholderiales</taxon>
        <taxon>Burkholderiaceae</taxon>
        <taxon>Burkholderia</taxon>
    </lineage>
</organism>
<dbReference type="Proteomes" id="UP001304467">
    <property type="component" value="Unassembled WGS sequence"/>
</dbReference>
<feature type="transmembrane region" description="Helical" evidence="1">
    <location>
        <begin position="51"/>
        <end position="69"/>
    </location>
</feature>
<sequence length="493" mass="54327">MKVLIVTWPRRVAVSVGAWIIAAVLMASLMAHVEQPDPTQLEFGDWMKRLVVVPSLVALMVFLFTTAMTRSAHSAPTPEFVANSAPAAAEPAKPFVAQVVGLIWLNPLQRMDYPTEWQLLWTQGLSGPNKNDDMVRTDPQSFTTLQSVAGIAYGNRGAETFRGFYRKYMTKFPLLLHSRYASNAKYFYTVNPDDKKNWRELAGIRVELAIPERLDAAESQSYLQDSIRKTFSIGNPHFPTMWSRNALPDVQVTQGGANAGFTSLNNALDYLQANPDKSVWAMNWDAPNFPPTDAQINENLVVLFLAGPTFNTEREPLAWIGKAATGNTHDFPKKTGTTRIVQAWKATIDQAARNAGIAAPDLNYIVHDAGKGSDASSARLAALAQTLTETLPEYDHRKQTFNTAALLGDMGTGSALTDVALAIGRINHFGGNALVAGTTDPEHPVAVVVRPPSKLTPIDPDKDWFRARGGNNAYLPWWGRRHDTNYGMQGYSW</sequence>
<comment type="caution">
    <text evidence="2">The sequence shown here is derived from an EMBL/GenBank/DDBJ whole genome shotgun (WGS) entry which is preliminary data.</text>
</comment>
<proteinExistence type="predicted"/>
<keyword evidence="1" id="KW-0472">Membrane</keyword>
<name>A0ABU5WMC0_9BURK</name>
<protein>
    <submittedName>
        <fullName evidence="2">Virulence factor</fullName>
    </submittedName>
</protein>
<gene>
    <name evidence="2" type="ORF">SB593_11435</name>
</gene>
<keyword evidence="1" id="KW-1133">Transmembrane helix</keyword>
<evidence type="ECO:0000313" key="2">
    <source>
        <dbReference type="EMBL" id="MEB2579567.1"/>
    </source>
</evidence>
<dbReference type="RefSeq" id="WP_256939984.1">
    <property type="nucleotide sequence ID" value="NZ_JAWRKY010000014.1"/>
</dbReference>
<dbReference type="EMBL" id="JAWRLE010000014">
    <property type="protein sequence ID" value="MEB2579567.1"/>
    <property type="molecule type" value="Genomic_DNA"/>
</dbReference>
<evidence type="ECO:0000313" key="3">
    <source>
        <dbReference type="Proteomes" id="UP001304467"/>
    </source>
</evidence>
<keyword evidence="1" id="KW-0812">Transmembrane</keyword>
<feature type="transmembrane region" description="Helical" evidence="1">
    <location>
        <begin position="12"/>
        <end position="31"/>
    </location>
</feature>
<evidence type="ECO:0000256" key="1">
    <source>
        <dbReference type="SAM" id="Phobius"/>
    </source>
</evidence>